<dbReference type="PROSITE" id="PS51257">
    <property type="entry name" value="PROKAR_LIPOPROTEIN"/>
    <property type="match status" value="1"/>
</dbReference>
<dbReference type="Gene3D" id="1.25.40.390">
    <property type="match status" value="1"/>
</dbReference>
<dbReference type="InterPro" id="IPR011990">
    <property type="entry name" value="TPR-like_helical_dom_sf"/>
</dbReference>
<keyword evidence="2" id="KW-1185">Reference proteome</keyword>
<dbReference type="SUPFAM" id="SSF48452">
    <property type="entry name" value="TPR-like"/>
    <property type="match status" value="1"/>
</dbReference>
<dbReference type="Proteomes" id="UP000320811">
    <property type="component" value="Unassembled WGS sequence"/>
</dbReference>
<proteinExistence type="predicted"/>
<name>A0A561Q3A5_9BACT</name>
<dbReference type="InterPro" id="IPR041662">
    <property type="entry name" value="SusD-like_2"/>
</dbReference>
<evidence type="ECO:0000313" key="2">
    <source>
        <dbReference type="Proteomes" id="UP000320811"/>
    </source>
</evidence>
<gene>
    <name evidence="1" type="ORF">FHW36_101728</name>
</gene>
<organism evidence="1 2">
    <name type="scientific">Chitinophaga polysaccharea</name>
    <dbReference type="NCBI Taxonomy" id="1293035"/>
    <lineage>
        <taxon>Bacteria</taxon>
        <taxon>Pseudomonadati</taxon>
        <taxon>Bacteroidota</taxon>
        <taxon>Chitinophagia</taxon>
        <taxon>Chitinophagales</taxon>
        <taxon>Chitinophagaceae</taxon>
        <taxon>Chitinophaga</taxon>
    </lineage>
</organism>
<evidence type="ECO:0000313" key="1">
    <source>
        <dbReference type="EMBL" id="TWF44806.1"/>
    </source>
</evidence>
<sequence>MKKNSYFLAIIIIGITLGACSKELKQVNTNPNALEKPDATTLLSNTIVTEFYNNANIVWTLGNGYNQYMTFSQSYYDQPTRYSPVTNEPYWIPMYEAARDANTLYTLAQTKNNPLLQAAALTLRSYAFAQLTELWGDIPFLQALKGNTGVYTPSYDSQQTVYMDAGQGIIPSLRRADSLLKANPSGLMEGDVLYSSNTGNWRAFINALRLRYLLRVAGKVNVAAEMQNIVNDGALMQNSSQSGTLALPTVTPYNFVSLTERSGDFAVKYMNSTLYNQLQTTQDTARITTYFTTNATTPAGAPFNFNNYGGMPMVVDATEAQSKQASNFNPSFAKGTNPALIKARVIAYAEQEFILAEAALKGYISGSNSATLTYYNNGVMGAFAEIGINAATAANYLVHTGVPLDNSSQSSAMQQIITQKWLANINNGFEGWIEFRRTGYPAFQTGDAANMNNGMIPTRFLYPTSEQTINGKNYAAEVQQMGGKEITTYKAWWEK</sequence>
<dbReference type="Pfam" id="PF12771">
    <property type="entry name" value="SusD-like_2"/>
    <property type="match status" value="1"/>
</dbReference>
<accession>A0A561Q3A5</accession>
<comment type="caution">
    <text evidence="1">The sequence shown here is derived from an EMBL/GenBank/DDBJ whole genome shotgun (WGS) entry which is preliminary data.</text>
</comment>
<dbReference type="OrthoDB" id="9766256at2"/>
<reference evidence="1 2" key="1">
    <citation type="submission" date="2019-06" db="EMBL/GenBank/DDBJ databases">
        <title>Sorghum-associated microbial communities from plants grown in Nebraska, USA.</title>
        <authorList>
            <person name="Schachtman D."/>
        </authorList>
    </citation>
    <scope>NUCLEOTIDE SEQUENCE [LARGE SCALE GENOMIC DNA]</scope>
    <source>
        <strain evidence="1 2">1209</strain>
    </source>
</reference>
<dbReference type="AlphaFoldDB" id="A0A561Q3A5"/>
<protein>
    <submittedName>
        <fullName evidence="1">SusD-like starch-binding protein associating with outer membrane</fullName>
    </submittedName>
</protein>
<dbReference type="EMBL" id="VIWO01000001">
    <property type="protein sequence ID" value="TWF44806.1"/>
    <property type="molecule type" value="Genomic_DNA"/>
</dbReference>
<dbReference type="RefSeq" id="WP_145662320.1">
    <property type="nucleotide sequence ID" value="NZ_VIWO01000001.1"/>
</dbReference>